<dbReference type="Proteomes" id="UP001239213">
    <property type="component" value="Unassembled WGS sequence"/>
</dbReference>
<keyword evidence="1" id="KW-0175">Coiled coil</keyword>
<feature type="region of interest" description="Disordered" evidence="2">
    <location>
        <begin position="497"/>
        <end position="520"/>
    </location>
</feature>
<protein>
    <submittedName>
        <fullName evidence="4">Uncharacterized protein</fullName>
    </submittedName>
</protein>
<dbReference type="EMBL" id="MPDP01000306">
    <property type="protein sequence ID" value="KAK1448575.1"/>
    <property type="molecule type" value="Genomic_DNA"/>
</dbReference>
<reference evidence="4" key="1">
    <citation type="submission" date="2016-11" db="EMBL/GenBank/DDBJ databases">
        <title>The genome sequence of Colletotrichum cuscutae.</title>
        <authorList>
            <person name="Baroncelli R."/>
        </authorList>
    </citation>
    <scope>NUCLEOTIDE SEQUENCE</scope>
    <source>
        <strain evidence="4">IMI 304802</strain>
    </source>
</reference>
<gene>
    <name evidence="4" type="ORF">CCUS01_11536</name>
</gene>
<accession>A0AAI9XHM6</accession>
<dbReference type="AlphaFoldDB" id="A0AAI9XHM6"/>
<keyword evidence="3" id="KW-0472">Membrane</keyword>
<evidence type="ECO:0000313" key="4">
    <source>
        <dbReference type="EMBL" id="KAK1448575.1"/>
    </source>
</evidence>
<keyword evidence="5" id="KW-1185">Reference proteome</keyword>
<feature type="coiled-coil region" evidence="1">
    <location>
        <begin position="112"/>
        <end position="144"/>
    </location>
</feature>
<comment type="caution">
    <text evidence="4">The sequence shown here is derived from an EMBL/GenBank/DDBJ whole genome shotgun (WGS) entry which is preliminary data.</text>
</comment>
<keyword evidence="3" id="KW-1133">Transmembrane helix</keyword>
<evidence type="ECO:0000313" key="5">
    <source>
        <dbReference type="Proteomes" id="UP001239213"/>
    </source>
</evidence>
<feature type="transmembrane region" description="Helical" evidence="3">
    <location>
        <begin position="40"/>
        <end position="65"/>
    </location>
</feature>
<evidence type="ECO:0000256" key="2">
    <source>
        <dbReference type="SAM" id="MobiDB-lite"/>
    </source>
</evidence>
<name>A0AAI9XHM6_9PEZI</name>
<evidence type="ECO:0000256" key="3">
    <source>
        <dbReference type="SAM" id="Phobius"/>
    </source>
</evidence>
<evidence type="ECO:0000256" key="1">
    <source>
        <dbReference type="SAM" id="Coils"/>
    </source>
</evidence>
<keyword evidence="3" id="KW-0812">Transmembrane</keyword>
<sequence>MSSVRCSENQNSTDCLLRALLDVLAEQNPAPDKGIDWDPITFGFTLLIGLVAAMIALATVFQAVVAGGKGGRRANARAIGRWSKYTTRKWIFSEMSWSYTALTPMLRLSDMEDQLEKAIESQKLRVEQQRHEEAKQEASSFRATAISHRTSYVASHPATWLGLLEAAGLENFDAFHLAPSTADYLPDDFMAAPAFADVGAIVVIAATAGIQRFDAGTDSYPIIIGQGFQFDFRQHPALGIIGAFSDHRRVHDSALPPNPGVEIFREALLHSLGRIEQRDKRSWDSRTNTRIEFHQSSLPSRPSIPVNAGIDCFIPADTILRQYAEPIVTFLWAKSPKFLPALFPAPPWGEYSPFTVIALNGRFWTQVRLDGILESDWEQPSRVFSVEEDPECHGIALLEGPGSAHYVEPQSGKAYLGRVDPTVLRMCMSLLYDPEKLRQKFSSFAFEKRQQLRRQVYRQLEQADDYLAKFDNIEIRIQLLSDTSLILSRAGSLSEKGLLGVPPKSGSTSEESERQQKSTTVRSYHFEMLQALGNLTDGFEFGQHSLIATLKIEPSHPVRSESRHGMDDLRNHLRTKFFARSPGQRELQITPEDQTYLDHFKRQLERPRSQLPDLLGPGHDWPSEFFNSHQILRRLATIVGCHSELRNEDREKDKFFQSLDDAIILRTLLIGLLFYTALDNSEVLRSGVWDRVVPVI</sequence>
<organism evidence="4 5">
    <name type="scientific">Colletotrichum cuscutae</name>
    <dbReference type="NCBI Taxonomy" id="1209917"/>
    <lineage>
        <taxon>Eukaryota</taxon>
        <taxon>Fungi</taxon>
        <taxon>Dikarya</taxon>
        <taxon>Ascomycota</taxon>
        <taxon>Pezizomycotina</taxon>
        <taxon>Sordariomycetes</taxon>
        <taxon>Hypocreomycetidae</taxon>
        <taxon>Glomerellales</taxon>
        <taxon>Glomerellaceae</taxon>
        <taxon>Colletotrichum</taxon>
        <taxon>Colletotrichum acutatum species complex</taxon>
    </lineage>
</organism>
<proteinExistence type="predicted"/>